<dbReference type="AlphaFoldDB" id="A0A1B7TBI3"/>
<evidence type="ECO:0000256" key="3">
    <source>
        <dbReference type="ARBA" id="ARBA00022448"/>
    </source>
</evidence>
<gene>
    <name evidence="13" type="ORF">HANVADRAFT_53445</name>
</gene>
<dbReference type="GO" id="GO:0000423">
    <property type="term" value="P:mitophagy"/>
    <property type="evidence" value="ECO:0007669"/>
    <property type="project" value="TreeGrafter"/>
</dbReference>
<dbReference type="GO" id="GO:0005634">
    <property type="term" value="C:nucleus"/>
    <property type="evidence" value="ECO:0007669"/>
    <property type="project" value="UniProtKB-SubCell"/>
</dbReference>
<organism evidence="13 14">
    <name type="scientific">Hanseniaspora valbyensis NRRL Y-1626</name>
    <dbReference type="NCBI Taxonomy" id="766949"/>
    <lineage>
        <taxon>Eukaryota</taxon>
        <taxon>Fungi</taxon>
        <taxon>Dikarya</taxon>
        <taxon>Ascomycota</taxon>
        <taxon>Saccharomycotina</taxon>
        <taxon>Saccharomycetes</taxon>
        <taxon>Saccharomycodales</taxon>
        <taxon>Saccharomycodaceae</taxon>
        <taxon>Hanseniaspora</taxon>
    </lineage>
</organism>
<dbReference type="OrthoDB" id="2960936at2759"/>
<comment type="subcellular location">
    <subcellularLocation>
        <location evidence="11">Nucleus</location>
    </subcellularLocation>
    <subcellularLocation>
        <location evidence="11">Cytoplasm</location>
    </subcellularLocation>
    <subcellularLocation>
        <location evidence="1">Preautophagosomal structure</location>
    </subcellularLocation>
</comment>
<accession>A0A1B7TBI3</accession>
<evidence type="ECO:0000256" key="4">
    <source>
        <dbReference type="ARBA" id="ARBA00022490"/>
    </source>
</evidence>
<dbReference type="GO" id="GO:0000407">
    <property type="term" value="C:phagophore assembly site"/>
    <property type="evidence" value="ECO:0007669"/>
    <property type="project" value="UniProtKB-SubCell"/>
</dbReference>
<sequence length="360" mass="40916">MENILSKLSLNNNSNFNGEKYKDVLKISYKSDFPIIKTNTTDDNNESEGNKNYSLNVLYTGGIKTYVSNNSNSRGYTTDIGWGCMIRSSQTLLANTLNILYKQNDTNYDTQNLTEICKLFKDDYAFPFSIHNITTLGKTKFDVNIGDWFGPSVASQCIQSILKNNENKLINELICDCLVSIDSGTIFEDEVEDTLLGRDSHNINKESSVLILLCVRLGLEQINEDFYDSLLTLFDKKFVDKNKKNFNFVGIAGGKPFKSLYFFDVDNENNLIYSDPHYVTNYTTIANNDSELIKTFQDNKSLSFTNVKELDPSMCIGFTVKNIKGLQALKLLLKDNNIIRFGNKKKELELLENLNLDDCI</sequence>
<evidence type="ECO:0000256" key="5">
    <source>
        <dbReference type="ARBA" id="ARBA00022670"/>
    </source>
</evidence>
<dbReference type="GO" id="GO:0016485">
    <property type="term" value="P:protein processing"/>
    <property type="evidence" value="ECO:0007669"/>
    <property type="project" value="TreeGrafter"/>
</dbReference>
<dbReference type="GO" id="GO:0034727">
    <property type="term" value="P:piecemeal microautophagy of the nucleus"/>
    <property type="evidence" value="ECO:0007669"/>
    <property type="project" value="TreeGrafter"/>
</dbReference>
<dbReference type="InterPro" id="IPR005078">
    <property type="entry name" value="Peptidase_C54"/>
</dbReference>
<dbReference type="InterPro" id="IPR046792">
    <property type="entry name" value="Peptidase_C54_cat"/>
</dbReference>
<keyword evidence="4 11" id="KW-0963">Cytoplasm</keyword>
<keyword evidence="7" id="KW-0788">Thiol protease</keyword>
<dbReference type="GO" id="GO:0035973">
    <property type="term" value="P:aggrephagy"/>
    <property type="evidence" value="ECO:0007669"/>
    <property type="project" value="TreeGrafter"/>
</dbReference>
<comment type="similarity">
    <text evidence="2 11">Belongs to the peptidase C54 family.</text>
</comment>
<feature type="domain" description="Peptidase C54 catalytic" evidence="12">
    <location>
        <begin position="20"/>
        <end position="329"/>
    </location>
</feature>
<evidence type="ECO:0000256" key="8">
    <source>
        <dbReference type="ARBA" id="ARBA00022927"/>
    </source>
</evidence>
<evidence type="ECO:0000256" key="11">
    <source>
        <dbReference type="RuleBase" id="RU363115"/>
    </source>
</evidence>
<comment type="catalytic activity">
    <reaction evidence="10">
        <text>[protein]-C-terminal L-amino acid-glycyl-phosphatidylethanolamide + H2O = [protein]-C-terminal L-amino acid-glycine + a 1,2-diacyl-sn-glycero-3-phosphoethanolamine</text>
        <dbReference type="Rhea" id="RHEA:67548"/>
        <dbReference type="Rhea" id="RHEA-COMP:17323"/>
        <dbReference type="Rhea" id="RHEA-COMP:17324"/>
        <dbReference type="ChEBI" id="CHEBI:15377"/>
        <dbReference type="ChEBI" id="CHEBI:64612"/>
        <dbReference type="ChEBI" id="CHEBI:172940"/>
        <dbReference type="ChEBI" id="CHEBI:172941"/>
    </reaction>
    <physiologicalReaction direction="left-to-right" evidence="10">
        <dbReference type="Rhea" id="RHEA:67549"/>
    </physiologicalReaction>
</comment>
<evidence type="ECO:0000313" key="14">
    <source>
        <dbReference type="Proteomes" id="UP000092321"/>
    </source>
</evidence>
<comment type="function">
    <text evidence="11">Required for selective autophagic degradation of the nucleus (nucleophagy) as well as for mitophagy which contributes to regulate mitochondrial quantity and quality by eliminating the mitochondria to a basal level to fulfill cellular energy requirements and preventing excess ROS production.</text>
</comment>
<evidence type="ECO:0000256" key="1">
    <source>
        <dbReference type="ARBA" id="ARBA00004329"/>
    </source>
</evidence>
<protein>
    <recommendedName>
        <fullName evidence="11">Cysteine protease</fullName>
        <ecNumber evidence="11">3.4.22.-</ecNumber>
    </recommendedName>
</protein>
<keyword evidence="14" id="KW-1185">Reference proteome</keyword>
<dbReference type="GO" id="GO:0019786">
    <property type="term" value="F:protein-phosphatidylethanolamide deconjugating activity"/>
    <property type="evidence" value="ECO:0007669"/>
    <property type="project" value="InterPro"/>
</dbReference>
<dbReference type="PANTHER" id="PTHR22624:SF49">
    <property type="entry name" value="CYSTEINE PROTEASE"/>
    <property type="match status" value="1"/>
</dbReference>
<dbReference type="Proteomes" id="UP000092321">
    <property type="component" value="Unassembled WGS sequence"/>
</dbReference>
<dbReference type="SUPFAM" id="SSF54001">
    <property type="entry name" value="Cysteine proteinases"/>
    <property type="match status" value="1"/>
</dbReference>
<reference evidence="14" key="1">
    <citation type="journal article" date="2016" name="Proc. Natl. Acad. Sci. U.S.A.">
        <title>Comparative genomics of biotechnologically important yeasts.</title>
        <authorList>
            <person name="Riley R."/>
            <person name="Haridas S."/>
            <person name="Wolfe K.H."/>
            <person name="Lopes M.R."/>
            <person name="Hittinger C.T."/>
            <person name="Goeker M."/>
            <person name="Salamov A.A."/>
            <person name="Wisecaver J.H."/>
            <person name="Long T.M."/>
            <person name="Calvey C.H."/>
            <person name="Aerts A.L."/>
            <person name="Barry K.W."/>
            <person name="Choi C."/>
            <person name="Clum A."/>
            <person name="Coughlan A.Y."/>
            <person name="Deshpande S."/>
            <person name="Douglass A.P."/>
            <person name="Hanson S.J."/>
            <person name="Klenk H.-P."/>
            <person name="LaButti K.M."/>
            <person name="Lapidus A."/>
            <person name="Lindquist E.A."/>
            <person name="Lipzen A.M."/>
            <person name="Meier-Kolthoff J.P."/>
            <person name="Ohm R.A."/>
            <person name="Otillar R.P."/>
            <person name="Pangilinan J.L."/>
            <person name="Peng Y."/>
            <person name="Rokas A."/>
            <person name="Rosa C.A."/>
            <person name="Scheuner C."/>
            <person name="Sibirny A.A."/>
            <person name="Slot J.C."/>
            <person name="Stielow J.B."/>
            <person name="Sun H."/>
            <person name="Kurtzman C.P."/>
            <person name="Blackwell M."/>
            <person name="Grigoriev I.V."/>
            <person name="Jeffries T.W."/>
        </authorList>
    </citation>
    <scope>NUCLEOTIDE SEQUENCE [LARGE SCALE GENOMIC DNA]</scope>
    <source>
        <strain evidence="14">NRRL Y-1626</strain>
    </source>
</reference>
<evidence type="ECO:0000259" key="12">
    <source>
        <dbReference type="Pfam" id="PF03416"/>
    </source>
</evidence>
<dbReference type="GO" id="GO:0004197">
    <property type="term" value="F:cysteine-type endopeptidase activity"/>
    <property type="evidence" value="ECO:0007669"/>
    <property type="project" value="TreeGrafter"/>
</dbReference>
<dbReference type="GO" id="GO:0015031">
    <property type="term" value="P:protein transport"/>
    <property type="evidence" value="ECO:0007669"/>
    <property type="project" value="UniProtKB-KW"/>
</dbReference>
<dbReference type="Pfam" id="PF03416">
    <property type="entry name" value="Peptidase_C54"/>
    <property type="match status" value="1"/>
</dbReference>
<dbReference type="PANTHER" id="PTHR22624">
    <property type="entry name" value="CYSTEINE PROTEASE ATG4"/>
    <property type="match status" value="1"/>
</dbReference>
<dbReference type="GO" id="GO:0000045">
    <property type="term" value="P:autophagosome assembly"/>
    <property type="evidence" value="ECO:0007669"/>
    <property type="project" value="TreeGrafter"/>
</dbReference>
<dbReference type="EC" id="3.4.22.-" evidence="11"/>
<evidence type="ECO:0000256" key="2">
    <source>
        <dbReference type="ARBA" id="ARBA00010958"/>
    </source>
</evidence>
<keyword evidence="6 11" id="KW-0378">Hydrolase</keyword>
<keyword evidence="11" id="KW-0539">Nucleus</keyword>
<proteinExistence type="inferred from homology"/>
<evidence type="ECO:0000256" key="7">
    <source>
        <dbReference type="ARBA" id="ARBA00022807"/>
    </source>
</evidence>
<keyword evidence="9" id="KW-0072">Autophagy</keyword>
<keyword evidence="3" id="KW-0813">Transport</keyword>
<keyword evidence="5 11" id="KW-0645">Protease</keyword>
<dbReference type="EMBL" id="LXPE01000025">
    <property type="protein sequence ID" value="OBA26067.1"/>
    <property type="molecule type" value="Genomic_DNA"/>
</dbReference>
<evidence type="ECO:0000313" key="13">
    <source>
        <dbReference type="EMBL" id="OBA26067.1"/>
    </source>
</evidence>
<evidence type="ECO:0000256" key="10">
    <source>
        <dbReference type="ARBA" id="ARBA00029362"/>
    </source>
</evidence>
<comment type="caution">
    <text evidence="13">The sequence shown here is derived from an EMBL/GenBank/DDBJ whole genome shotgun (WGS) entry which is preliminary data.</text>
</comment>
<evidence type="ECO:0000256" key="6">
    <source>
        <dbReference type="ARBA" id="ARBA00022801"/>
    </source>
</evidence>
<evidence type="ECO:0000256" key="9">
    <source>
        <dbReference type="ARBA" id="ARBA00023006"/>
    </source>
</evidence>
<keyword evidence="8" id="KW-0653">Protein transport</keyword>
<name>A0A1B7TBI3_9ASCO</name>
<dbReference type="InterPro" id="IPR038765">
    <property type="entry name" value="Papain-like_cys_pep_sf"/>
</dbReference>